<evidence type="ECO:0000313" key="1">
    <source>
        <dbReference type="EMBL" id="MPL90585.1"/>
    </source>
</evidence>
<sequence length="345" mass="38330">MPLSSGYEFMYRNIGSTQNTGIDLTINSVNITNKNFRWTSTLTLSHNKNEILSLSGEQSYLETSGWGYKQSDYLVAVGQSIGLMYGFKTIGLYQTDDFVTEDDGTGNMVFKMDGGKYVLKEGVTSRANVDVKPGYWKFADTDDANKGVIDDNDRQVIGNATPIFHGGFNNTFVYKNFDLSLFMNFSYGNDILNATKLFTSLYGWSNKNTLSLNDASQRWVTVGSDGQPLITPEAMNSVNNGKVVAQWNDMENGDQVIHSWGVEDGSFLRLANITFGYTLPQNISKKIFAENLRLYASANNLYTLTKYTGFDPEVSTRNSTGTTPGVDWGAYPRSTSFVFGLSITF</sequence>
<proteinExistence type="predicted"/>
<dbReference type="AlphaFoldDB" id="A0A644VH95"/>
<protein>
    <submittedName>
        <fullName evidence="1">TonB-dependent receptor SusC</fullName>
    </submittedName>
</protein>
<reference evidence="1" key="1">
    <citation type="submission" date="2019-08" db="EMBL/GenBank/DDBJ databases">
        <authorList>
            <person name="Kucharzyk K."/>
            <person name="Murdoch R.W."/>
            <person name="Higgins S."/>
            <person name="Loffler F."/>
        </authorList>
    </citation>
    <scope>NUCLEOTIDE SEQUENCE</scope>
</reference>
<dbReference type="EMBL" id="VSSQ01000308">
    <property type="protein sequence ID" value="MPL90585.1"/>
    <property type="molecule type" value="Genomic_DNA"/>
</dbReference>
<keyword evidence="1" id="KW-0675">Receptor</keyword>
<organism evidence="1">
    <name type="scientific">bioreactor metagenome</name>
    <dbReference type="NCBI Taxonomy" id="1076179"/>
    <lineage>
        <taxon>unclassified sequences</taxon>
        <taxon>metagenomes</taxon>
        <taxon>ecological metagenomes</taxon>
    </lineage>
</organism>
<name>A0A644VH95_9ZZZZ</name>
<dbReference type="SUPFAM" id="SSF56935">
    <property type="entry name" value="Porins"/>
    <property type="match status" value="1"/>
</dbReference>
<accession>A0A644VH95</accession>
<gene>
    <name evidence="1" type="primary">susC_52</name>
    <name evidence="1" type="ORF">SDC9_36639</name>
</gene>
<comment type="caution">
    <text evidence="1">The sequence shown here is derived from an EMBL/GenBank/DDBJ whole genome shotgun (WGS) entry which is preliminary data.</text>
</comment>